<keyword evidence="5 15" id="KW-0288">FMN</keyword>
<dbReference type="Gene3D" id="3.40.50.620">
    <property type="entry name" value="HUPs"/>
    <property type="match status" value="1"/>
</dbReference>
<keyword evidence="4 15" id="KW-0285">Flavoprotein</keyword>
<keyword evidence="7 15" id="KW-0548">Nucleotidyltransferase</keyword>
<protein>
    <recommendedName>
        <fullName evidence="15">Riboflavin biosynthesis protein</fullName>
    </recommendedName>
    <domain>
        <recommendedName>
            <fullName evidence="15">Riboflavin kinase</fullName>
            <ecNumber evidence="15">2.7.1.26</ecNumber>
        </recommendedName>
        <alternativeName>
            <fullName evidence="15">Flavokinase</fullName>
        </alternativeName>
    </domain>
    <domain>
        <recommendedName>
            <fullName evidence="15">FMN adenylyltransferase</fullName>
            <ecNumber evidence="15">2.7.7.2</ecNumber>
        </recommendedName>
        <alternativeName>
            <fullName evidence="15">FAD pyrophosphorylase</fullName>
        </alternativeName>
        <alternativeName>
            <fullName evidence="15">FAD synthase</fullName>
        </alternativeName>
    </domain>
</protein>
<dbReference type="SMART" id="SM00904">
    <property type="entry name" value="Flavokinase"/>
    <property type="match status" value="1"/>
</dbReference>
<dbReference type="STRING" id="880072.Desac_2284"/>
<dbReference type="SUPFAM" id="SSF82114">
    <property type="entry name" value="Riboflavin kinase-like"/>
    <property type="match status" value="1"/>
</dbReference>
<evidence type="ECO:0000256" key="8">
    <source>
        <dbReference type="ARBA" id="ARBA00022741"/>
    </source>
</evidence>
<keyword evidence="6 15" id="KW-0808">Transferase</keyword>
<evidence type="ECO:0000256" key="15">
    <source>
        <dbReference type="PIRNR" id="PIRNR004491"/>
    </source>
</evidence>
<dbReference type="PANTHER" id="PTHR22749">
    <property type="entry name" value="RIBOFLAVIN KINASE/FMN ADENYLYLTRANSFERASE"/>
    <property type="match status" value="1"/>
</dbReference>
<dbReference type="NCBIfam" id="NF004162">
    <property type="entry name" value="PRK05627.1-5"/>
    <property type="match status" value="1"/>
</dbReference>
<dbReference type="Proteomes" id="UP000000483">
    <property type="component" value="Chromosome"/>
</dbReference>
<comment type="function">
    <text evidence="1">Catalyzes the phosphorylation of riboflavin to FMN followed by the adenylation of FMN to FAD.</text>
</comment>
<dbReference type="GO" id="GO:0006747">
    <property type="term" value="P:FAD biosynthetic process"/>
    <property type="evidence" value="ECO:0007669"/>
    <property type="project" value="UniProtKB-UniRule"/>
</dbReference>
<dbReference type="CDD" id="cd02064">
    <property type="entry name" value="FAD_synthetase_N"/>
    <property type="match status" value="1"/>
</dbReference>
<dbReference type="GO" id="GO:0003919">
    <property type="term" value="F:FMN adenylyltransferase activity"/>
    <property type="evidence" value="ECO:0007669"/>
    <property type="project" value="UniProtKB-UniRule"/>
</dbReference>
<dbReference type="UniPathway" id="UPA00276">
    <property type="reaction ID" value="UER00406"/>
</dbReference>
<dbReference type="PIRSF" id="PIRSF004491">
    <property type="entry name" value="FAD_Synth"/>
    <property type="match status" value="1"/>
</dbReference>
<dbReference type="GO" id="GO:0005524">
    <property type="term" value="F:ATP binding"/>
    <property type="evidence" value="ECO:0007669"/>
    <property type="project" value="UniProtKB-UniRule"/>
</dbReference>
<gene>
    <name evidence="17" type="ordered locus">Desac_2284</name>
</gene>
<dbReference type="InterPro" id="IPR014729">
    <property type="entry name" value="Rossmann-like_a/b/a_fold"/>
</dbReference>
<evidence type="ECO:0000256" key="11">
    <source>
        <dbReference type="ARBA" id="ARBA00022840"/>
    </source>
</evidence>
<dbReference type="EMBL" id="CP002629">
    <property type="protein sequence ID" value="AEB10108.1"/>
    <property type="molecule type" value="Genomic_DNA"/>
</dbReference>
<evidence type="ECO:0000259" key="16">
    <source>
        <dbReference type="SMART" id="SM00904"/>
    </source>
</evidence>
<accession>F2NFI9</accession>
<evidence type="ECO:0000256" key="9">
    <source>
        <dbReference type="ARBA" id="ARBA00022777"/>
    </source>
</evidence>
<evidence type="ECO:0000256" key="3">
    <source>
        <dbReference type="ARBA" id="ARBA00005201"/>
    </source>
</evidence>
<dbReference type="SUPFAM" id="SSF52374">
    <property type="entry name" value="Nucleotidylyl transferase"/>
    <property type="match status" value="1"/>
</dbReference>
<feature type="domain" description="Riboflavin kinase" evidence="16">
    <location>
        <begin position="183"/>
        <end position="307"/>
    </location>
</feature>
<dbReference type="EC" id="2.7.7.2" evidence="15"/>
<dbReference type="InterPro" id="IPR023468">
    <property type="entry name" value="Riboflavin_kinase"/>
</dbReference>
<evidence type="ECO:0000256" key="7">
    <source>
        <dbReference type="ARBA" id="ARBA00022695"/>
    </source>
</evidence>
<comment type="pathway">
    <text evidence="3 15">Cofactor biosynthesis; FMN biosynthesis; FMN from riboflavin (ATP route): step 1/1.</text>
</comment>
<dbReference type="EC" id="2.7.1.26" evidence="15"/>
<dbReference type="FunFam" id="2.40.30.30:FF:000003">
    <property type="entry name" value="Riboflavin biosynthesis protein"/>
    <property type="match status" value="1"/>
</dbReference>
<dbReference type="PANTHER" id="PTHR22749:SF6">
    <property type="entry name" value="RIBOFLAVIN KINASE"/>
    <property type="match status" value="1"/>
</dbReference>
<dbReference type="UniPathway" id="UPA00277">
    <property type="reaction ID" value="UER00407"/>
</dbReference>
<keyword evidence="10 15" id="KW-0274">FAD</keyword>
<evidence type="ECO:0000256" key="6">
    <source>
        <dbReference type="ARBA" id="ARBA00022679"/>
    </source>
</evidence>
<keyword evidence="11 15" id="KW-0067">ATP-binding</keyword>
<dbReference type="FunFam" id="3.40.50.620:FF:000021">
    <property type="entry name" value="Riboflavin biosynthesis protein"/>
    <property type="match status" value="1"/>
</dbReference>
<dbReference type="InterPro" id="IPR002606">
    <property type="entry name" value="Riboflavin_kinase_bac"/>
</dbReference>
<keyword evidence="18" id="KW-1185">Reference proteome</keyword>
<dbReference type="InterPro" id="IPR023465">
    <property type="entry name" value="Riboflavin_kinase_dom_sf"/>
</dbReference>
<dbReference type="NCBIfam" id="NF004160">
    <property type="entry name" value="PRK05627.1-3"/>
    <property type="match status" value="1"/>
</dbReference>
<dbReference type="NCBIfam" id="TIGR00083">
    <property type="entry name" value="ribF"/>
    <property type="match status" value="1"/>
</dbReference>
<dbReference type="GO" id="GO:0009231">
    <property type="term" value="P:riboflavin biosynthetic process"/>
    <property type="evidence" value="ECO:0007669"/>
    <property type="project" value="InterPro"/>
</dbReference>
<dbReference type="Pfam" id="PF01687">
    <property type="entry name" value="Flavokinase"/>
    <property type="match status" value="1"/>
</dbReference>
<dbReference type="InterPro" id="IPR015864">
    <property type="entry name" value="FAD_synthase"/>
</dbReference>
<dbReference type="GO" id="GO:0008531">
    <property type="term" value="F:riboflavin kinase activity"/>
    <property type="evidence" value="ECO:0007669"/>
    <property type="project" value="UniProtKB-UniRule"/>
</dbReference>
<evidence type="ECO:0000256" key="5">
    <source>
        <dbReference type="ARBA" id="ARBA00022643"/>
    </source>
</evidence>
<evidence type="ECO:0000313" key="17">
    <source>
        <dbReference type="EMBL" id="AEB10108.1"/>
    </source>
</evidence>
<name>F2NFI9_DESAR</name>
<dbReference type="GO" id="GO:0009398">
    <property type="term" value="P:FMN biosynthetic process"/>
    <property type="evidence" value="ECO:0007669"/>
    <property type="project" value="UniProtKB-UniRule"/>
</dbReference>
<dbReference type="HOGENOM" id="CLU_048437_0_2_7"/>
<evidence type="ECO:0000313" key="18">
    <source>
        <dbReference type="Proteomes" id="UP000000483"/>
    </source>
</evidence>
<organism evidence="17 18">
    <name type="scientific">Desulfobacca acetoxidans (strain ATCC 700848 / DSM 11109 / ASRB2)</name>
    <dbReference type="NCBI Taxonomy" id="880072"/>
    <lineage>
        <taxon>Bacteria</taxon>
        <taxon>Pseudomonadati</taxon>
        <taxon>Thermodesulfobacteriota</taxon>
        <taxon>Desulfobaccia</taxon>
        <taxon>Desulfobaccales</taxon>
        <taxon>Desulfobaccaceae</taxon>
        <taxon>Desulfobacca</taxon>
    </lineage>
</organism>
<keyword evidence="9 15" id="KW-0418">Kinase</keyword>
<evidence type="ECO:0000256" key="14">
    <source>
        <dbReference type="ARBA" id="ARBA00049494"/>
    </source>
</evidence>
<comment type="pathway">
    <text evidence="2 15">Cofactor biosynthesis; FAD biosynthesis; FAD from FMN: step 1/1.</text>
</comment>
<keyword evidence="12" id="KW-0511">Multifunctional enzyme</keyword>
<proteinExistence type="inferred from homology"/>
<dbReference type="AlphaFoldDB" id="F2NFI9"/>
<comment type="similarity">
    <text evidence="15">Belongs to the ribF family.</text>
</comment>
<evidence type="ECO:0000256" key="13">
    <source>
        <dbReference type="ARBA" id="ARBA00047880"/>
    </source>
</evidence>
<evidence type="ECO:0000256" key="4">
    <source>
        <dbReference type="ARBA" id="ARBA00022630"/>
    </source>
</evidence>
<comment type="catalytic activity">
    <reaction evidence="13 15">
        <text>riboflavin + ATP = FMN + ADP + H(+)</text>
        <dbReference type="Rhea" id="RHEA:14357"/>
        <dbReference type="ChEBI" id="CHEBI:15378"/>
        <dbReference type="ChEBI" id="CHEBI:30616"/>
        <dbReference type="ChEBI" id="CHEBI:57986"/>
        <dbReference type="ChEBI" id="CHEBI:58210"/>
        <dbReference type="ChEBI" id="CHEBI:456216"/>
        <dbReference type="EC" id="2.7.1.26"/>
    </reaction>
</comment>
<dbReference type="eggNOG" id="COG0196">
    <property type="taxonomic scope" value="Bacteria"/>
</dbReference>
<sequence length="324" mass="36287">MVLYRDLNLITQPFSRPVITIGNFDGVHLGHQTLFGLVRERAAAVNGHSVVITFDPHPIKLMQPGRQLPLLTTTDQKIRLLGELNLDIVIVHPFTKEFGAMPAREFIQHYLLERLGVQEIVIGHDYRFGHNREGNIALLQTLGAAWGFPVHVVDAIQVDEIIVSSTLIRNLIRDGKVAAARTFLGRSYEVTGEVIHGHGRGARLLGFPTANIRADNELLPVAGIYAVRATLWGRTYAAVANIGVCPTFDNDELSLEVHILDFNQDIYGSHLAVEFVQRLRDERRFPNIPALVDQIKTDVEAARQIVRLEGRDRHEVEVSRQNTS</sequence>
<evidence type="ECO:0000256" key="2">
    <source>
        <dbReference type="ARBA" id="ARBA00004726"/>
    </source>
</evidence>
<keyword evidence="8 15" id="KW-0547">Nucleotide-binding</keyword>
<dbReference type="Pfam" id="PF06574">
    <property type="entry name" value="FAD_syn"/>
    <property type="match status" value="1"/>
</dbReference>
<evidence type="ECO:0000256" key="1">
    <source>
        <dbReference type="ARBA" id="ARBA00002121"/>
    </source>
</evidence>
<reference evidence="17 18" key="1">
    <citation type="journal article" date="2011" name="Stand. Genomic Sci.">
        <title>Complete genome sequence of the acetate-degrading sulfate reducer Desulfobacca acetoxidans type strain (ASRB2).</title>
        <authorList>
            <person name="Goker M."/>
            <person name="Teshima H."/>
            <person name="Lapidus A."/>
            <person name="Nolan M."/>
            <person name="Lucas S."/>
            <person name="Hammon N."/>
            <person name="Deshpande S."/>
            <person name="Cheng J.F."/>
            <person name="Tapia R."/>
            <person name="Han C."/>
            <person name="Goodwin L."/>
            <person name="Pitluck S."/>
            <person name="Huntemann M."/>
            <person name="Liolios K."/>
            <person name="Ivanova N."/>
            <person name="Pagani I."/>
            <person name="Mavromatis K."/>
            <person name="Ovchinikova G."/>
            <person name="Pati A."/>
            <person name="Chen A."/>
            <person name="Palaniappan K."/>
            <person name="Land M."/>
            <person name="Hauser L."/>
            <person name="Brambilla E.M."/>
            <person name="Rohde M."/>
            <person name="Spring S."/>
            <person name="Detter J.C."/>
            <person name="Woyke T."/>
            <person name="Bristow J."/>
            <person name="Eisen J.A."/>
            <person name="Markowitz V."/>
            <person name="Hugenholtz P."/>
            <person name="Kyrpides N.C."/>
            <person name="Klenk H.P."/>
        </authorList>
    </citation>
    <scope>NUCLEOTIDE SEQUENCE [LARGE SCALE GENOMIC DNA]</scope>
    <source>
        <strain evidence="18">ATCC 700848 / DSM 11109 / ASRB2</strain>
    </source>
</reference>
<evidence type="ECO:0000256" key="12">
    <source>
        <dbReference type="ARBA" id="ARBA00023268"/>
    </source>
</evidence>
<reference evidence="18" key="2">
    <citation type="submission" date="2011-03" db="EMBL/GenBank/DDBJ databases">
        <title>The complete genome of Desulfobacca acetoxidans DSM 11109.</title>
        <authorList>
            <consortium name="US DOE Joint Genome Institute (JGI-PGF)"/>
            <person name="Lucas S."/>
            <person name="Copeland A."/>
            <person name="Lapidus A."/>
            <person name="Bruce D."/>
            <person name="Goodwin L."/>
            <person name="Pitluck S."/>
            <person name="Peters L."/>
            <person name="Kyrpides N."/>
            <person name="Mavromatis K."/>
            <person name="Ivanova N."/>
            <person name="Ovchinnikova G."/>
            <person name="Teshima H."/>
            <person name="Detter J.C."/>
            <person name="Han C."/>
            <person name="Land M."/>
            <person name="Hauser L."/>
            <person name="Markowitz V."/>
            <person name="Cheng J.-F."/>
            <person name="Hugenholtz P."/>
            <person name="Woyke T."/>
            <person name="Wu D."/>
            <person name="Spring S."/>
            <person name="Schueler E."/>
            <person name="Brambilla E."/>
            <person name="Klenk H.-P."/>
            <person name="Eisen J.A."/>
        </authorList>
    </citation>
    <scope>NUCLEOTIDE SEQUENCE [LARGE SCALE GENOMIC DNA]</scope>
    <source>
        <strain evidence="18">ATCC 700848 / DSM 11109 / ASRB2</strain>
    </source>
</reference>
<dbReference type="InterPro" id="IPR015865">
    <property type="entry name" value="Riboflavin_kinase_bac/euk"/>
</dbReference>
<dbReference type="KEGG" id="dao:Desac_2284"/>
<evidence type="ECO:0000256" key="10">
    <source>
        <dbReference type="ARBA" id="ARBA00022827"/>
    </source>
</evidence>
<comment type="catalytic activity">
    <reaction evidence="14 15">
        <text>FMN + ATP + H(+) = FAD + diphosphate</text>
        <dbReference type="Rhea" id="RHEA:17237"/>
        <dbReference type="ChEBI" id="CHEBI:15378"/>
        <dbReference type="ChEBI" id="CHEBI:30616"/>
        <dbReference type="ChEBI" id="CHEBI:33019"/>
        <dbReference type="ChEBI" id="CHEBI:57692"/>
        <dbReference type="ChEBI" id="CHEBI:58210"/>
        <dbReference type="EC" id="2.7.7.2"/>
    </reaction>
</comment>
<dbReference type="Gene3D" id="2.40.30.30">
    <property type="entry name" value="Riboflavin kinase-like"/>
    <property type="match status" value="1"/>
</dbReference>